<gene>
    <name evidence="1" type="ORF">BG261_08575</name>
</gene>
<keyword evidence="2" id="KW-1185">Reference proteome</keyword>
<protein>
    <submittedName>
        <fullName evidence="1">Uncharacterized protein</fullName>
    </submittedName>
</protein>
<dbReference type="STRING" id="1859473.BG261_08575"/>
<dbReference type="AlphaFoldDB" id="A0A1E8GJF7"/>
<sequence length="112" mass="13153">MNNREKLFQEIKSTAIEWYEENDSIFKSNNINIDVLQDGKDSFVVIFDNGVSMAELVVEQAIFTPYRFVSFEVATIENDRTKISYSWYDNESTSKKELKEQLTRGITYFINI</sequence>
<organism evidence="1 2">
    <name type="scientific">Floricoccus tropicus</name>
    <dbReference type="NCBI Taxonomy" id="1859473"/>
    <lineage>
        <taxon>Bacteria</taxon>
        <taxon>Bacillati</taxon>
        <taxon>Bacillota</taxon>
        <taxon>Bacilli</taxon>
        <taxon>Lactobacillales</taxon>
        <taxon>Streptococcaceae</taxon>
        <taxon>Floricoccus</taxon>
    </lineage>
</organism>
<proteinExistence type="predicted"/>
<evidence type="ECO:0000313" key="1">
    <source>
        <dbReference type="EMBL" id="OFI48327.1"/>
    </source>
</evidence>
<name>A0A1E8GJF7_9LACT</name>
<dbReference type="EMBL" id="MKIR01000026">
    <property type="protein sequence ID" value="OFI48327.1"/>
    <property type="molecule type" value="Genomic_DNA"/>
</dbReference>
<reference evidence="2" key="1">
    <citation type="submission" date="2016-09" db="EMBL/GenBank/DDBJ databases">
        <title>Draft genome sequence of a novel species of the family Streptococcaceae isolated from flowers.</title>
        <authorList>
            <person name="Chuah L.-O."/>
            <person name="Yap K.-P."/>
            <person name="Thong K.L."/>
            <person name="Liong M.T."/>
            <person name="Ahmad R."/>
            <person name="Rusul G."/>
        </authorList>
    </citation>
    <scope>NUCLEOTIDE SEQUENCE [LARGE SCALE GENOMIC DNA]</scope>
    <source>
        <strain evidence="2">DF1</strain>
    </source>
</reference>
<evidence type="ECO:0000313" key="2">
    <source>
        <dbReference type="Proteomes" id="UP000178622"/>
    </source>
</evidence>
<dbReference type="Proteomes" id="UP000178622">
    <property type="component" value="Unassembled WGS sequence"/>
</dbReference>
<dbReference type="RefSeq" id="WP_070793332.1">
    <property type="nucleotide sequence ID" value="NZ_MKIR01000026.1"/>
</dbReference>
<accession>A0A1E8GJF7</accession>
<comment type="caution">
    <text evidence="1">The sequence shown here is derived from an EMBL/GenBank/DDBJ whole genome shotgun (WGS) entry which is preliminary data.</text>
</comment>